<dbReference type="InterPro" id="IPR042097">
    <property type="entry name" value="Aminopeptidase_N-like_N_sf"/>
</dbReference>
<dbReference type="GO" id="GO:0043171">
    <property type="term" value="P:peptide catabolic process"/>
    <property type="evidence" value="ECO:0007669"/>
    <property type="project" value="TreeGrafter"/>
</dbReference>
<proteinExistence type="predicted"/>
<feature type="transmembrane region" description="Helical" evidence="1">
    <location>
        <begin position="32"/>
        <end position="54"/>
    </location>
</feature>
<protein>
    <recommendedName>
        <fullName evidence="2">Aminopeptidase N-like N-terminal domain-containing protein</fullName>
    </recommendedName>
</protein>
<feature type="domain" description="Aminopeptidase N-like N-terminal" evidence="2">
    <location>
        <begin position="72"/>
        <end position="249"/>
    </location>
</feature>
<dbReference type="InterPro" id="IPR045357">
    <property type="entry name" value="Aminopeptidase_N-like_N"/>
</dbReference>
<keyword evidence="1" id="KW-1133">Transmembrane helix</keyword>
<accession>A0AA39GPC9</accession>
<keyword evidence="1" id="KW-0812">Transmembrane</keyword>
<keyword evidence="4" id="KW-1185">Reference proteome</keyword>
<dbReference type="GO" id="GO:0070006">
    <property type="term" value="F:metalloaminopeptidase activity"/>
    <property type="evidence" value="ECO:0007669"/>
    <property type="project" value="TreeGrafter"/>
</dbReference>
<evidence type="ECO:0000256" key="1">
    <source>
        <dbReference type="SAM" id="Phobius"/>
    </source>
</evidence>
<dbReference type="GO" id="GO:0006508">
    <property type="term" value="P:proteolysis"/>
    <property type="evidence" value="ECO:0007669"/>
    <property type="project" value="TreeGrafter"/>
</dbReference>
<evidence type="ECO:0000313" key="3">
    <source>
        <dbReference type="EMBL" id="KAK0390328.1"/>
    </source>
</evidence>
<dbReference type="AlphaFoldDB" id="A0AA39GPC9"/>
<dbReference type="GO" id="GO:0005615">
    <property type="term" value="C:extracellular space"/>
    <property type="evidence" value="ECO:0007669"/>
    <property type="project" value="TreeGrafter"/>
</dbReference>
<dbReference type="GO" id="GO:0005737">
    <property type="term" value="C:cytoplasm"/>
    <property type="evidence" value="ECO:0007669"/>
    <property type="project" value="TreeGrafter"/>
</dbReference>
<dbReference type="PANTHER" id="PTHR11533">
    <property type="entry name" value="PROTEASE M1 ZINC METALLOPROTEASE"/>
    <property type="match status" value="1"/>
</dbReference>
<dbReference type="InterPro" id="IPR050344">
    <property type="entry name" value="Peptidase_M1_aminopeptidases"/>
</dbReference>
<dbReference type="GO" id="GO:0008270">
    <property type="term" value="F:zinc ion binding"/>
    <property type="evidence" value="ECO:0007669"/>
    <property type="project" value="TreeGrafter"/>
</dbReference>
<dbReference type="Proteomes" id="UP001175271">
    <property type="component" value="Unassembled WGS sequence"/>
</dbReference>
<evidence type="ECO:0000259" key="2">
    <source>
        <dbReference type="Pfam" id="PF17900"/>
    </source>
</evidence>
<dbReference type="GO" id="GO:0016020">
    <property type="term" value="C:membrane"/>
    <property type="evidence" value="ECO:0007669"/>
    <property type="project" value="TreeGrafter"/>
</dbReference>
<gene>
    <name evidence="3" type="ORF">QR680_019303</name>
</gene>
<dbReference type="SUPFAM" id="SSF63737">
    <property type="entry name" value="Leukotriene A4 hydrolase N-terminal domain"/>
    <property type="match status" value="1"/>
</dbReference>
<reference evidence="3" key="1">
    <citation type="submission" date="2023-06" db="EMBL/GenBank/DDBJ databases">
        <title>Genomic analysis of the entomopathogenic nematode Steinernema hermaphroditum.</title>
        <authorList>
            <person name="Schwarz E.M."/>
            <person name="Heppert J.K."/>
            <person name="Baniya A."/>
            <person name="Schwartz H.T."/>
            <person name="Tan C.-H."/>
            <person name="Antoshechkin I."/>
            <person name="Sternberg P.W."/>
            <person name="Goodrich-Blair H."/>
            <person name="Dillman A.R."/>
        </authorList>
    </citation>
    <scope>NUCLEOTIDE SEQUENCE</scope>
    <source>
        <strain evidence="3">PS9179</strain>
        <tissue evidence="3">Whole animal</tissue>
    </source>
</reference>
<dbReference type="GO" id="GO:0042277">
    <property type="term" value="F:peptide binding"/>
    <property type="evidence" value="ECO:0007669"/>
    <property type="project" value="TreeGrafter"/>
</dbReference>
<sequence>MSPKSPQRKVHWKEPSRGARILNFFYCDGRIFCLWFFISAIAALIYAVILYFALLNRTPYAPDPDAIPYIFVPSHYNLTIRIDTSRDDPKQTFSGRVFIRFRSLVDTAVLFLHLGDNVNVEEAALFAVVDNAKKYRVARKRHNPRTEILTIVLNRNITKLLDYSLELSFSGKFRTDNLGLQLFNYQTFNNEERFGALYIHPEKAIKGLRYLIPCLDSSQYPAQFTLNLQRNAVMRALSNSVRLKTVSIEGDEEFLDDGFAETIVLFPYQLVIVVCDFQYKEETSPGTELKIAAYFRPSIIKKISVERLLQFMDAKSNRIGKIDAVVIPNSNTINQPGISVLNEAETIDEANVLEEVQDLKDEQKETDRELDGVNVTVNQ</sequence>
<evidence type="ECO:0000313" key="4">
    <source>
        <dbReference type="Proteomes" id="UP001175271"/>
    </source>
</evidence>
<dbReference type="PANTHER" id="PTHR11533:SF299">
    <property type="entry name" value="AMINOPEPTIDASE"/>
    <property type="match status" value="1"/>
</dbReference>
<keyword evidence="1" id="KW-0472">Membrane</keyword>
<name>A0AA39GPC9_9BILA</name>
<dbReference type="EMBL" id="JAUCMV010000006">
    <property type="protein sequence ID" value="KAK0390328.1"/>
    <property type="molecule type" value="Genomic_DNA"/>
</dbReference>
<dbReference type="Gene3D" id="2.60.40.1730">
    <property type="entry name" value="tricorn interacting facor f3 domain"/>
    <property type="match status" value="1"/>
</dbReference>
<dbReference type="Pfam" id="PF17900">
    <property type="entry name" value="Peptidase_M1_N"/>
    <property type="match status" value="1"/>
</dbReference>
<comment type="caution">
    <text evidence="3">The sequence shown here is derived from an EMBL/GenBank/DDBJ whole genome shotgun (WGS) entry which is preliminary data.</text>
</comment>
<organism evidence="3 4">
    <name type="scientific">Steinernema hermaphroditum</name>
    <dbReference type="NCBI Taxonomy" id="289476"/>
    <lineage>
        <taxon>Eukaryota</taxon>
        <taxon>Metazoa</taxon>
        <taxon>Ecdysozoa</taxon>
        <taxon>Nematoda</taxon>
        <taxon>Chromadorea</taxon>
        <taxon>Rhabditida</taxon>
        <taxon>Tylenchina</taxon>
        <taxon>Panagrolaimomorpha</taxon>
        <taxon>Strongyloidoidea</taxon>
        <taxon>Steinernematidae</taxon>
        <taxon>Steinernema</taxon>
    </lineage>
</organism>